<organism evidence="1 2">
    <name type="scientific">Candidatus Schekmanbacteria bacterium RBG_13_48_7</name>
    <dbReference type="NCBI Taxonomy" id="1817878"/>
    <lineage>
        <taxon>Bacteria</taxon>
        <taxon>Candidatus Schekmaniibacteriota</taxon>
    </lineage>
</organism>
<name>A0A1F7S162_9BACT</name>
<dbReference type="Proteomes" id="UP000179266">
    <property type="component" value="Unassembled WGS sequence"/>
</dbReference>
<evidence type="ECO:0000313" key="2">
    <source>
        <dbReference type="Proteomes" id="UP000179266"/>
    </source>
</evidence>
<dbReference type="AlphaFoldDB" id="A0A1F7S162"/>
<gene>
    <name evidence="1" type="ORF">A2161_13745</name>
</gene>
<sequence>MKQRSRKEIRDLAIEIKELKDQGATFLRIGQIKDISDSYAGRVYRAYKNGQLDDVFEEPLLDDEPDEQLTELVEIISEEMNYEDYTNVMLYERDPKESIIIKVLTPETNNVDEFNKLIELAVLNKIKWCYQMQSKIGGSK</sequence>
<comment type="caution">
    <text evidence="1">The sequence shown here is derived from an EMBL/GenBank/DDBJ whole genome shotgun (WGS) entry which is preliminary data.</text>
</comment>
<evidence type="ECO:0000313" key="1">
    <source>
        <dbReference type="EMBL" id="OGL46994.1"/>
    </source>
</evidence>
<reference evidence="1 2" key="1">
    <citation type="journal article" date="2016" name="Nat. Commun.">
        <title>Thousands of microbial genomes shed light on interconnected biogeochemical processes in an aquifer system.</title>
        <authorList>
            <person name="Anantharaman K."/>
            <person name="Brown C.T."/>
            <person name="Hug L.A."/>
            <person name="Sharon I."/>
            <person name="Castelle C.J."/>
            <person name="Probst A.J."/>
            <person name="Thomas B.C."/>
            <person name="Singh A."/>
            <person name="Wilkins M.J."/>
            <person name="Karaoz U."/>
            <person name="Brodie E.L."/>
            <person name="Williams K.H."/>
            <person name="Hubbard S.S."/>
            <person name="Banfield J.F."/>
        </authorList>
    </citation>
    <scope>NUCLEOTIDE SEQUENCE [LARGE SCALE GENOMIC DNA]</scope>
</reference>
<protein>
    <submittedName>
        <fullName evidence="1">Uncharacterized protein</fullName>
    </submittedName>
</protein>
<accession>A0A1F7S162</accession>
<proteinExistence type="predicted"/>
<dbReference type="EMBL" id="MGDD01000103">
    <property type="protein sequence ID" value="OGL46994.1"/>
    <property type="molecule type" value="Genomic_DNA"/>
</dbReference>